<accession>A0A9P8V5E6</accession>
<proteinExistence type="predicted"/>
<dbReference type="AlphaFoldDB" id="A0A9P8V5E6"/>
<keyword evidence="2" id="KW-1185">Reference proteome</keyword>
<dbReference type="Proteomes" id="UP000770015">
    <property type="component" value="Unassembled WGS sequence"/>
</dbReference>
<comment type="caution">
    <text evidence="1">The sequence shown here is derived from an EMBL/GenBank/DDBJ whole genome shotgun (WGS) entry which is preliminary data.</text>
</comment>
<evidence type="ECO:0000313" key="2">
    <source>
        <dbReference type="Proteomes" id="UP000770015"/>
    </source>
</evidence>
<dbReference type="EMBL" id="JAGSXJ010000023">
    <property type="protein sequence ID" value="KAH6676895.1"/>
    <property type="molecule type" value="Genomic_DNA"/>
</dbReference>
<organism evidence="1 2">
    <name type="scientific">Plectosphaerella plurivora</name>
    <dbReference type="NCBI Taxonomy" id="936078"/>
    <lineage>
        <taxon>Eukaryota</taxon>
        <taxon>Fungi</taxon>
        <taxon>Dikarya</taxon>
        <taxon>Ascomycota</taxon>
        <taxon>Pezizomycotina</taxon>
        <taxon>Sordariomycetes</taxon>
        <taxon>Hypocreomycetidae</taxon>
        <taxon>Glomerellales</taxon>
        <taxon>Plectosphaerellaceae</taxon>
        <taxon>Plectosphaerella</taxon>
    </lineage>
</organism>
<evidence type="ECO:0000313" key="1">
    <source>
        <dbReference type="EMBL" id="KAH6676895.1"/>
    </source>
</evidence>
<reference evidence="1" key="1">
    <citation type="journal article" date="2021" name="Nat. Commun.">
        <title>Genetic determinants of endophytism in the Arabidopsis root mycobiome.</title>
        <authorList>
            <person name="Mesny F."/>
            <person name="Miyauchi S."/>
            <person name="Thiergart T."/>
            <person name="Pickel B."/>
            <person name="Atanasova L."/>
            <person name="Karlsson M."/>
            <person name="Huettel B."/>
            <person name="Barry K.W."/>
            <person name="Haridas S."/>
            <person name="Chen C."/>
            <person name="Bauer D."/>
            <person name="Andreopoulos W."/>
            <person name="Pangilinan J."/>
            <person name="LaButti K."/>
            <person name="Riley R."/>
            <person name="Lipzen A."/>
            <person name="Clum A."/>
            <person name="Drula E."/>
            <person name="Henrissat B."/>
            <person name="Kohler A."/>
            <person name="Grigoriev I.V."/>
            <person name="Martin F.M."/>
            <person name="Hacquard S."/>
        </authorList>
    </citation>
    <scope>NUCLEOTIDE SEQUENCE</scope>
    <source>
        <strain evidence="1">MPI-SDFR-AT-0117</strain>
    </source>
</reference>
<dbReference type="OrthoDB" id="4708870at2759"/>
<sequence>MGGGVFSQGPDPLVTPRMPPSIYQSMSRQCKERLRQLFLCVASPIEAPSKSDYGDLDIFVAWPIRPGSETGPMSSDAKASPLAQQTEAIRLVLGAERYKINSNIAHFAIPWPDQPGPVNGGTIDEPPPKSYVQVDVTIAKSLEEMQWFLFKHAHGDIWSLLGSIIRPYGLTIDELCLSIRIPEMEKTNRKLSRIPLTSEPTEVLSFLGLPVQGFWEHPFSSVDEMFEYVAQCRMFRVSPADAGRPGEERLDPDLDMKADDRKRTKTRPIFGSWMTTFVPRCRLEGRFGAPRTSRDEVKHEALELFRVSNEYQRRLDQHVREQQTLFIKQDIIKTMFPALNLATSTQRALQYRGCLVKALARIVLDDDATYGVLPDPAYPLKNDRGIFDLEHVRRFIDLNHETVGAAAMELHHQAFLGRKRLMAPEQGREG</sequence>
<protein>
    <submittedName>
        <fullName evidence="1">Uncharacterized protein</fullName>
    </submittedName>
</protein>
<gene>
    <name evidence="1" type="ORF">F5X68DRAFT_173842</name>
</gene>
<name>A0A9P8V5E6_9PEZI</name>